<dbReference type="Proteomes" id="UP000489600">
    <property type="component" value="Unassembled WGS sequence"/>
</dbReference>
<dbReference type="EMBL" id="CABITT030000006">
    <property type="protein sequence ID" value="VVB07796.1"/>
    <property type="molecule type" value="Genomic_DNA"/>
</dbReference>
<dbReference type="PANTHER" id="PTHR14379">
    <property type="entry name" value="LIMKAIN B LKAP"/>
    <property type="match status" value="1"/>
</dbReference>
<evidence type="ECO:0000259" key="1">
    <source>
        <dbReference type="Pfam" id="PF01936"/>
    </source>
</evidence>
<dbReference type="InterPro" id="IPR021139">
    <property type="entry name" value="NYN"/>
</dbReference>
<dbReference type="AlphaFoldDB" id="A0A565C2B7"/>
<dbReference type="GO" id="GO:0005777">
    <property type="term" value="C:peroxisome"/>
    <property type="evidence" value="ECO:0007669"/>
    <property type="project" value="InterPro"/>
</dbReference>
<dbReference type="OrthoDB" id="1110499at2759"/>
<dbReference type="InterPro" id="IPR024768">
    <property type="entry name" value="Marf1"/>
</dbReference>
<gene>
    <name evidence="2" type="ORF">ANE_LOCUS18240</name>
</gene>
<comment type="caution">
    <text evidence="2">The sequence shown here is derived from an EMBL/GenBank/DDBJ whole genome shotgun (WGS) entry which is preliminary data.</text>
</comment>
<dbReference type="CDD" id="cd10910">
    <property type="entry name" value="PIN_limkain_b1_N_like"/>
    <property type="match status" value="1"/>
</dbReference>
<name>A0A565C2B7_9BRAS</name>
<reference evidence="2" key="1">
    <citation type="submission" date="2019-07" db="EMBL/GenBank/DDBJ databases">
        <authorList>
            <person name="Dittberner H."/>
        </authorList>
    </citation>
    <scope>NUCLEOTIDE SEQUENCE [LARGE SCALE GENOMIC DNA]</scope>
</reference>
<dbReference type="GO" id="GO:0004540">
    <property type="term" value="F:RNA nuclease activity"/>
    <property type="evidence" value="ECO:0007669"/>
    <property type="project" value="InterPro"/>
</dbReference>
<feature type="domain" description="NYN" evidence="1">
    <location>
        <begin position="25"/>
        <end position="146"/>
    </location>
</feature>
<sequence>MVIEEIPVGLLSIQEKRETFANAETGVYWDVEDFPVTDISRFCKKIRLALRRAGYHGKVSITAYGDKKESRYEDAGITFVSRGSKRARNHRMLLDIHCWAAENRTLAPTNLMVITKNIMRDEDDEDTQFVCSLEDLLCSSYNVLLAVPDDYQLEKIPFKLDSVWLWSALLRGKSHLDESLIVRQPPQEEVESVCPMCEK</sequence>
<proteinExistence type="predicted"/>
<dbReference type="Pfam" id="PF01936">
    <property type="entry name" value="NYN"/>
    <property type="match status" value="1"/>
</dbReference>
<dbReference type="PANTHER" id="PTHR14379:SF7">
    <property type="entry name" value="ENDONUCLEASE OR GLYCOSYL HYDROLASE-RELATED"/>
    <property type="match status" value="1"/>
</dbReference>
<evidence type="ECO:0000313" key="3">
    <source>
        <dbReference type="Proteomes" id="UP000489600"/>
    </source>
</evidence>
<protein>
    <recommendedName>
        <fullName evidence="1">NYN domain-containing protein</fullName>
    </recommendedName>
</protein>
<organism evidence="2 3">
    <name type="scientific">Arabis nemorensis</name>
    <dbReference type="NCBI Taxonomy" id="586526"/>
    <lineage>
        <taxon>Eukaryota</taxon>
        <taxon>Viridiplantae</taxon>
        <taxon>Streptophyta</taxon>
        <taxon>Embryophyta</taxon>
        <taxon>Tracheophyta</taxon>
        <taxon>Spermatophyta</taxon>
        <taxon>Magnoliopsida</taxon>
        <taxon>eudicotyledons</taxon>
        <taxon>Gunneridae</taxon>
        <taxon>Pentapetalae</taxon>
        <taxon>rosids</taxon>
        <taxon>malvids</taxon>
        <taxon>Brassicales</taxon>
        <taxon>Brassicaceae</taxon>
        <taxon>Arabideae</taxon>
        <taxon>Arabis</taxon>
    </lineage>
</organism>
<accession>A0A565C2B7</accession>
<evidence type="ECO:0000313" key="2">
    <source>
        <dbReference type="EMBL" id="VVB07796.1"/>
    </source>
</evidence>
<dbReference type="GO" id="GO:0010468">
    <property type="term" value="P:regulation of gene expression"/>
    <property type="evidence" value="ECO:0007669"/>
    <property type="project" value="InterPro"/>
</dbReference>
<keyword evidence="3" id="KW-1185">Reference proteome</keyword>